<dbReference type="InterPro" id="IPR053275">
    <property type="entry name" value="Agnestin_monoxygenase"/>
</dbReference>
<dbReference type="InterPro" id="IPR036188">
    <property type="entry name" value="FAD/NAD-bd_sf"/>
</dbReference>
<dbReference type="EMBL" id="CALTRL010001472">
    <property type="protein sequence ID" value="CAH7672663.1"/>
    <property type="molecule type" value="Genomic_DNA"/>
</dbReference>
<organism evidence="1 2">
    <name type="scientific">Phakopsora pachyrhizi</name>
    <name type="common">Asian soybean rust disease fungus</name>
    <dbReference type="NCBI Taxonomy" id="170000"/>
    <lineage>
        <taxon>Eukaryota</taxon>
        <taxon>Fungi</taxon>
        <taxon>Dikarya</taxon>
        <taxon>Basidiomycota</taxon>
        <taxon>Pucciniomycotina</taxon>
        <taxon>Pucciniomycetes</taxon>
        <taxon>Pucciniales</taxon>
        <taxon>Phakopsoraceae</taxon>
        <taxon>Phakopsora</taxon>
    </lineage>
</organism>
<evidence type="ECO:0000313" key="2">
    <source>
        <dbReference type="Proteomes" id="UP001153365"/>
    </source>
</evidence>
<gene>
    <name evidence="1" type="ORF">PPACK8108_LOCUS7480</name>
</gene>
<dbReference type="Proteomes" id="UP001153365">
    <property type="component" value="Unassembled WGS sequence"/>
</dbReference>
<reference evidence="1" key="1">
    <citation type="submission" date="2022-06" db="EMBL/GenBank/DDBJ databases">
        <authorList>
            <consortium name="SYNGENTA / RWTH Aachen University"/>
        </authorList>
    </citation>
    <scope>NUCLEOTIDE SEQUENCE</scope>
</reference>
<dbReference type="SUPFAM" id="SSF51905">
    <property type="entry name" value="FAD/NAD(P)-binding domain"/>
    <property type="match status" value="1"/>
</dbReference>
<sequence>MIRPSSVLEEVEEGERFDYCESSDDQVPYEFTVIGAGPGGISAVANLIDRSVTRLAWVDPEFEAGMIGSKYREVPSNTTVQTFLDCVSFSPTLLELVRVAKRPNAYTVLEGFPRDEGVNLGLGAELLRFLTRELISQRSTIVKSIRGKVMLLNFDSKGWNVEVEANRSERALINFNSSKVVLSIGSRPIRLPPKAALPEIDLDIALSRSKLQKFLQEKSIKDRDDTKIAVVGSSHSAILVLSNLLDLTERLTLIHLYRSPLRFAVKMEGWTLYDNTGLKGFAADWAREVYPISRRIQKVQITDHEDNQRRIGVESYEDKDLLLEGCSMVVHGIGFEAIEGPKIMAGKDHKTRVTFDHRDGCFNLDGLYGCGIAFPELVVDRAGNSERAVGFFKFMKSLKHFTKLWTKN</sequence>
<accession>A0AAV0AVN1</accession>
<protein>
    <submittedName>
        <fullName evidence="1">Pyridine nucleotide-disulphide oxidoreductase-domain-containing protein</fullName>
    </submittedName>
</protein>
<dbReference type="PANTHER" id="PTHR38688">
    <property type="entry name" value="PYR_REDOX_2 DOMAIN-CONTAINING PROTEIN"/>
    <property type="match status" value="1"/>
</dbReference>
<evidence type="ECO:0000313" key="1">
    <source>
        <dbReference type="EMBL" id="CAH7672663.1"/>
    </source>
</evidence>
<name>A0AAV0AVN1_PHAPC</name>
<dbReference type="AlphaFoldDB" id="A0AAV0AVN1"/>
<comment type="caution">
    <text evidence="1">The sequence shown here is derived from an EMBL/GenBank/DDBJ whole genome shotgun (WGS) entry which is preliminary data.</text>
</comment>
<keyword evidence="2" id="KW-1185">Reference proteome</keyword>
<dbReference type="Gene3D" id="3.50.50.60">
    <property type="entry name" value="FAD/NAD(P)-binding domain"/>
    <property type="match status" value="1"/>
</dbReference>
<dbReference type="PANTHER" id="PTHR38688:SF1">
    <property type="entry name" value="FAD_NAD(P)-BINDING DOMAIN-CONTAINING PROTEIN"/>
    <property type="match status" value="1"/>
</dbReference>
<dbReference type="PRINTS" id="PR00368">
    <property type="entry name" value="FADPNR"/>
</dbReference>
<proteinExistence type="predicted"/>